<dbReference type="Gene3D" id="1.10.287.130">
    <property type="match status" value="1"/>
</dbReference>
<dbReference type="RefSeq" id="WP_138727822.1">
    <property type="nucleotide sequence ID" value="NZ_SRMP02000001.1"/>
</dbReference>
<keyword evidence="8" id="KW-1185">Reference proteome</keyword>
<gene>
    <name evidence="7" type="ORF">E5L68_002475</name>
</gene>
<evidence type="ECO:0000256" key="3">
    <source>
        <dbReference type="ARBA" id="ARBA00022679"/>
    </source>
</evidence>
<dbReference type="PANTHER" id="PTHR42878">
    <property type="entry name" value="TWO-COMPONENT HISTIDINE KINASE"/>
    <property type="match status" value="1"/>
</dbReference>
<dbReference type="SUPFAM" id="SSF55785">
    <property type="entry name" value="PYP-like sensor domain (PAS domain)"/>
    <property type="match status" value="1"/>
</dbReference>
<evidence type="ECO:0000256" key="1">
    <source>
        <dbReference type="ARBA" id="ARBA00000085"/>
    </source>
</evidence>
<keyword evidence="4" id="KW-0418">Kinase</keyword>
<name>A0ABW9JDN3_9SPHI</name>
<dbReference type="EMBL" id="SRMP02000001">
    <property type="protein sequence ID" value="MFN0290236.1"/>
    <property type="molecule type" value="Genomic_DNA"/>
</dbReference>
<organism evidence="7 8">
    <name type="scientific">Pedobacter helvus</name>
    <dbReference type="NCBI Taxonomy" id="2563444"/>
    <lineage>
        <taxon>Bacteria</taxon>
        <taxon>Pseudomonadati</taxon>
        <taxon>Bacteroidota</taxon>
        <taxon>Sphingobacteriia</taxon>
        <taxon>Sphingobacteriales</taxon>
        <taxon>Sphingobacteriaceae</taxon>
        <taxon>Pedobacter</taxon>
    </lineage>
</organism>
<dbReference type="Pfam" id="PF00512">
    <property type="entry name" value="HisKA"/>
    <property type="match status" value="1"/>
</dbReference>
<protein>
    <recommendedName>
        <fullName evidence="2">histidine kinase</fullName>
        <ecNumber evidence="2">2.7.13.3</ecNumber>
    </recommendedName>
</protein>
<dbReference type="CDD" id="cd00130">
    <property type="entry name" value="PAS"/>
    <property type="match status" value="1"/>
</dbReference>
<dbReference type="Proteomes" id="UP001517367">
    <property type="component" value="Unassembled WGS sequence"/>
</dbReference>
<dbReference type="InterPro" id="IPR036890">
    <property type="entry name" value="HATPase_C_sf"/>
</dbReference>
<dbReference type="PANTHER" id="PTHR42878:SF14">
    <property type="entry name" value="OSMOLARITY TWO-COMPONENT SYSTEM PROTEIN SSK1"/>
    <property type="match status" value="1"/>
</dbReference>
<feature type="domain" description="PAS" evidence="6">
    <location>
        <begin position="28"/>
        <end position="76"/>
    </location>
</feature>
<dbReference type="Gene3D" id="3.30.450.20">
    <property type="entry name" value="PAS domain"/>
    <property type="match status" value="1"/>
</dbReference>
<dbReference type="InterPro" id="IPR050351">
    <property type="entry name" value="BphY/WalK/GraS-like"/>
</dbReference>
<dbReference type="SUPFAM" id="SSF47384">
    <property type="entry name" value="Homodimeric domain of signal transducing histidine kinase"/>
    <property type="match status" value="1"/>
</dbReference>
<evidence type="ECO:0000259" key="6">
    <source>
        <dbReference type="PROSITE" id="PS50112"/>
    </source>
</evidence>
<dbReference type="EC" id="2.7.13.3" evidence="2"/>
<dbReference type="InterPro" id="IPR003661">
    <property type="entry name" value="HisK_dim/P_dom"/>
</dbReference>
<dbReference type="PROSITE" id="PS50112">
    <property type="entry name" value="PAS"/>
    <property type="match status" value="1"/>
</dbReference>
<proteinExistence type="predicted"/>
<accession>A0ABW9JDN3</accession>
<dbReference type="InterPro" id="IPR013767">
    <property type="entry name" value="PAS_fold"/>
</dbReference>
<comment type="catalytic activity">
    <reaction evidence="1">
        <text>ATP + protein L-histidine = ADP + protein N-phospho-L-histidine.</text>
        <dbReference type="EC" id="2.7.13.3"/>
    </reaction>
</comment>
<dbReference type="SMART" id="SM00091">
    <property type="entry name" value="PAS"/>
    <property type="match status" value="1"/>
</dbReference>
<dbReference type="SUPFAM" id="SSF55874">
    <property type="entry name" value="ATPase domain of HSP90 chaperone/DNA topoisomerase II/histidine kinase"/>
    <property type="match status" value="1"/>
</dbReference>
<dbReference type="Gene3D" id="3.30.565.10">
    <property type="entry name" value="Histidine kinase-like ATPase, C-terminal domain"/>
    <property type="match status" value="1"/>
</dbReference>
<dbReference type="Pfam" id="PF00989">
    <property type="entry name" value="PAS"/>
    <property type="match status" value="1"/>
</dbReference>
<dbReference type="NCBIfam" id="TIGR00229">
    <property type="entry name" value="sensory_box"/>
    <property type="match status" value="1"/>
</dbReference>
<evidence type="ECO:0000256" key="5">
    <source>
        <dbReference type="ARBA" id="ARBA00023136"/>
    </source>
</evidence>
<comment type="caution">
    <text evidence="7">The sequence shown here is derived from an EMBL/GenBank/DDBJ whole genome shotgun (WGS) entry which is preliminary data.</text>
</comment>
<evidence type="ECO:0000313" key="7">
    <source>
        <dbReference type="EMBL" id="MFN0290236.1"/>
    </source>
</evidence>
<keyword evidence="5" id="KW-0472">Membrane</keyword>
<evidence type="ECO:0000256" key="2">
    <source>
        <dbReference type="ARBA" id="ARBA00012438"/>
    </source>
</evidence>
<evidence type="ECO:0000313" key="8">
    <source>
        <dbReference type="Proteomes" id="UP001517367"/>
    </source>
</evidence>
<dbReference type="InterPro" id="IPR036097">
    <property type="entry name" value="HisK_dim/P_sf"/>
</dbReference>
<evidence type="ECO:0000256" key="4">
    <source>
        <dbReference type="ARBA" id="ARBA00022777"/>
    </source>
</evidence>
<keyword evidence="3" id="KW-0808">Transferase</keyword>
<sequence>MNLHYKSMFLSQRVYGKELNNTLSSIPNKDTVLHALDVFSFGLLKLSFDGKVRYWSPAAEKLTGYTAEEILNKNIFGSVPEIDLVKFHKMWHQLTYEKRELQFREYYWAAQSWFQFYAYPAEDHVLIYFKDIGKKIALRKKLALKISQLKEISVFNSHEIRKSLANLLALSDMLKDDITKEELREFVGYINRSTKDLEHIITNRDFLVKDDCEALLPRLEIFNIKALLHEIKDEFAQKTINQFHFRCTSGKIYADRQNMATCIKLLLQHACAKSSNKDQIKLRAFLKDGIFYISINNIENIIAAEELTQLHGAIISKTNKRHSLQKVALLCQKHHGSVWLSSNNAKGTTYTIALPINSFSSFKIIAKPPQESLAAINEMLVQFDFSNRCIKLKWIGHFDEDSRKKNFYRLLEILKNNSFSKIISDETAVIGGNTVAVNWMTKYGFPLLVKSGLKHYAWIVSKNEFALLSASHIAKTLKKHQIISIFHQNRLAAKWIYKQD</sequence>
<reference evidence="7 8" key="1">
    <citation type="submission" date="2024-12" db="EMBL/GenBank/DDBJ databases">
        <authorList>
            <person name="Hu S."/>
        </authorList>
    </citation>
    <scope>NUCLEOTIDE SEQUENCE [LARGE SCALE GENOMIC DNA]</scope>
    <source>
        <strain evidence="7 8">P-25</strain>
    </source>
</reference>
<dbReference type="InterPro" id="IPR000014">
    <property type="entry name" value="PAS"/>
</dbReference>
<dbReference type="InterPro" id="IPR035965">
    <property type="entry name" value="PAS-like_dom_sf"/>
</dbReference>